<evidence type="ECO:0000313" key="4">
    <source>
        <dbReference type="Proteomes" id="UP000009022"/>
    </source>
</evidence>
<reference evidence="3 4" key="1">
    <citation type="journal article" date="2008" name="Nature">
        <title>The Trichoplax genome and the nature of placozoans.</title>
        <authorList>
            <person name="Srivastava M."/>
            <person name="Begovic E."/>
            <person name="Chapman J."/>
            <person name="Putnam N.H."/>
            <person name="Hellsten U."/>
            <person name="Kawashima T."/>
            <person name="Kuo A."/>
            <person name="Mitros T."/>
            <person name="Salamov A."/>
            <person name="Carpenter M.L."/>
            <person name="Signorovitch A.Y."/>
            <person name="Moreno M.A."/>
            <person name="Kamm K."/>
            <person name="Grimwood J."/>
            <person name="Schmutz J."/>
            <person name="Shapiro H."/>
            <person name="Grigoriev I.V."/>
            <person name="Buss L.W."/>
            <person name="Schierwater B."/>
            <person name="Dellaporta S.L."/>
            <person name="Rokhsar D.S."/>
        </authorList>
    </citation>
    <scope>NUCLEOTIDE SEQUENCE [LARGE SCALE GENOMIC DNA]</scope>
    <source>
        <strain evidence="3 4">Grell-BS-1999</strain>
    </source>
</reference>
<dbReference type="AlphaFoldDB" id="B3RQY6"/>
<accession>B3RQY6</accession>
<protein>
    <recommendedName>
        <fullName evidence="2">Multiple myeloma tumor-associated protein 2-like N-terminal domain-containing protein</fullName>
    </recommendedName>
</protein>
<sequence>MFMPSRGGSRGGKDQFDWDDVKADKYRENYLGHSVMAPIGRWQKGKDLTWYNKDKKQKEADRKAEMMAVKEQESMALNVMLGRTDANSARSNNLTKTEISDLFKRGQTERDDGDIERMQGVGFLSARAALMAPDSETNKGVGKSNMTVYEKVVEPGDAVTKDAGKKKKKKEKKEKKKKKKKHSSHNHSSDDDNRKNSDPDSHPGVHSVKNSVGEGRRRHDSSSDEDANDLRYSAKDKRSDYSFNDDRKYSENRSSRGRPIDKVPTRRYKHSPDEVDKRRDRTYHHRHHRDRSPHSESSRDHDRYKPRKKPHSSKY</sequence>
<dbReference type="InterPro" id="IPR019315">
    <property type="entry name" value="MMTA2_N"/>
</dbReference>
<feature type="compositionally biased region" description="Basic and acidic residues" evidence="1">
    <location>
        <begin position="292"/>
        <end position="303"/>
    </location>
</feature>
<dbReference type="InParanoid" id="B3RQY6"/>
<feature type="domain" description="Multiple myeloma tumor-associated protein 2-like N-terminal" evidence="2">
    <location>
        <begin position="8"/>
        <end position="82"/>
    </location>
</feature>
<dbReference type="KEGG" id="tad:TRIADDRAFT_54046"/>
<feature type="compositionally biased region" description="Basic and acidic residues" evidence="1">
    <location>
        <begin position="187"/>
        <end position="203"/>
    </location>
</feature>
<feature type="compositionally biased region" description="Basic and acidic residues" evidence="1">
    <location>
        <begin position="151"/>
        <end position="163"/>
    </location>
</feature>
<feature type="compositionally biased region" description="Basic residues" evidence="1">
    <location>
        <begin position="164"/>
        <end position="185"/>
    </location>
</feature>
<dbReference type="Pfam" id="PF10159">
    <property type="entry name" value="MMtag"/>
    <property type="match status" value="1"/>
</dbReference>
<organism evidence="3 4">
    <name type="scientific">Trichoplax adhaerens</name>
    <name type="common">Trichoplax reptans</name>
    <dbReference type="NCBI Taxonomy" id="10228"/>
    <lineage>
        <taxon>Eukaryota</taxon>
        <taxon>Metazoa</taxon>
        <taxon>Placozoa</taxon>
        <taxon>Uniplacotomia</taxon>
        <taxon>Trichoplacea</taxon>
        <taxon>Trichoplacidae</taxon>
        <taxon>Trichoplax</taxon>
    </lineage>
</organism>
<evidence type="ECO:0000256" key="1">
    <source>
        <dbReference type="SAM" id="MobiDB-lite"/>
    </source>
</evidence>
<dbReference type="HOGENOM" id="CLU_061193_1_0_1"/>
<dbReference type="Proteomes" id="UP000009022">
    <property type="component" value="Unassembled WGS sequence"/>
</dbReference>
<dbReference type="OMA" id="THHRVDR"/>
<feature type="compositionally biased region" description="Basic residues" evidence="1">
    <location>
        <begin position="280"/>
        <end position="291"/>
    </location>
</feature>
<name>B3RQY6_TRIAD</name>
<dbReference type="RefSeq" id="XP_002110244.1">
    <property type="nucleotide sequence ID" value="XM_002110208.1"/>
</dbReference>
<keyword evidence="4" id="KW-1185">Reference proteome</keyword>
<dbReference type="PANTHER" id="PTHR14580">
    <property type="entry name" value="MULTIPLE MYELOMA TUMOR-ASSOCIATED PROTEIN 2 FAMILY MEMBER"/>
    <property type="match status" value="1"/>
</dbReference>
<dbReference type="eggNOG" id="KOG4520">
    <property type="taxonomic scope" value="Eukaryota"/>
</dbReference>
<dbReference type="CTD" id="6751995"/>
<evidence type="ECO:0000259" key="2">
    <source>
        <dbReference type="Pfam" id="PF10159"/>
    </source>
</evidence>
<proteinExistence type="predicted"/>
<feature type="compositionally biased region" description="Basic residues" evidence="1">
    <location>
        <begin position="304"/>
        <end position="315"/>
    </location>
</feature>
<gene>
    <name evidence="3" type="ORF">TRIADDRAFT_54046</name>
</gene>
<dbReference type="InterPro" id="IPR039207">
    <property type="entry name" value="MMTAG2-like"/>
</dbReference>
<dbReference type="GeneID" id="6751995"/>
<dbReference type="OrthoDB" id="5390672at2759"/>
<feature type="compositionally biased region" description="Basic and acidic residues" evidence="1">
    <location>
        <begin position="214"/>
        <end position="279"/>
    </location>
</feature>
<dbReference type="PhylomeDB" id="B3RQY6"/>
<dbReference type="PANTHER" id="PTHR14580:SF0">
    <property type="entry name" value="MULTIPLE MYELOMA TUMOR-ASSOCIATED PROTEIN 2"/>
    <property type="match status" value="1"/>
</dbReference>
<feature type="region of interest" description="Disordered" evidence="1">
    <location>
        <begin position="132"/>
        <end position="315"/>
    </location>
</feature>
<evidence type="ECO:0000313" key="3">
    <source>
        <dbReference type="EMBL" id="EDV26248.1"/>
    </source>
</evidence>
<dbReference type="EMBL" id="DS985243">
    <property type="protein sequence ID" value="EDV26248.1"/>
    <property type="molecule type" value="Genomic_DNA"/>
</dbReference>